<reference evidence="7 8" key="1">
    <citation type="submission" date="2019-09" db="EMBL/GenBank/DDBJ databases">
        <title>Goodfellowia gen. nov., a new genus of the Pseudonocardineae related to Actinoalloteichus, containing Goodfellowia coeruleoviolacea gen. nov., comb. nov. gen. nov., comb. nov.</title>
        <authorList>
            <person name="Labeda D."/>
        </authorList>
    </citation>
    <scope>NUCLEOTIDE SEQUENCE [LARGE SCALE GENOMIC DNA]</scope>
    <source>
        <strain evidence="7 8">AN110305</strain>
    </source>
</reference>
<dbReference type="SUPFAM" id="SSF56801">
    <property type="entry name" value="Acetyl-CoA synthetase-like"/>
    <property type="match status" value="1"/>
</dbReference>
<dbReference type="InterPro" id="IPR025110">
    <property type="entry name" value="AMP-bd_C"/>
</dbReference>
<name>A0A5B2WMY4_9PSEU</name>
<dbReference type="InterPro" id="IPR042099">
    <property type="entry name" value="ANL_N_sf"/>
</dbReference>
<dbReference type="PANTHER" id="PTHR43859:SF4">
    <property type="entry name" value="BUTANOATE--COA LIGASE AAE1-RELATED"/>
    <property type="match status" value="1"/>
</dbReference>
<dbReference type="OrthoDB" id="9803968at2"/>
<dbReference type="GO" id="GO:0016874">
    <property type="term" value="F:ligase activity"/>
    <property type="evidence" value="ECO:0007669"/>
    <property type="project" value="UniProtKB-KW"/>
</dbReference>
<dbReference type="InterPro" id="IPR000873">
    <property type="entry name" value="AMP-dep_synth/lig_dom"/>
</dbReference>
<dbReference type="RefSeq" id="WP_149854628.1">
    <property type="nucleotide sequence ID" value="NZ_VUOB01000080.1"/>
</dbReference>
<dbReference type="Proteomes" id="UP000323454">
    <property type="component" value="Unassembled WGS sequence"/>
</dbReference>
<proteinExistence type="inferred from homology"/>
<organism evidence="7 8">
    <name type="scientific">Solihabitans fulvus</name>
    <dbReference type="NCBI Taxonomy" id="1892852"/>
    <lineage>
        <taxon>Bacteria</taxon>
        <taxon>Bacillati</taxon>
        <taxon>Actinomycetota</taxon>
        <taxon>Actinomycetes</taxon>
        <taxon>Pseudonocardiales</taxon>
        <taxon>Pseudonocardiaceae</taxon>
        <taxon>Solihabitans</taxon>
    </lineage>
</organism>
<keyword evidence="2" id="KW-0436">Ligase</keyword>
<keyword evidence="8" id="KW-1185">Reference proteome</keyword>
<protein>
    <submittedName>
        <fullName evidence="7">AMP-binding protein</fullName>
    </submittedName>
</protein>
<evidence type="ECO:0000313" key="7">
    <source>
        <dbReference type="EMBL" id="KAA2251397.1"/>
    </source>
</evidence>
<dbReference type="InterPro" id="IPR045851">
    <property type="entry name" value="AMP-bd_C_sf"/>
</dbReference>
<dbReference type="AlphaFoldDB" id="A0A5B2WMY4"/>
<dbReference type="PANTHER" id="PTHR43859">
    <property type="entry name" value="ACYL-ACTIVATING ENZYME"/>
    <property type="match status" value="1"/>
</dbReference>
<dbReference type="Pfam" id="PF13193">
    <property type="entry name" value="AMP-binding_C"/>
    <property type="match status" value="1"/>
</dbReference>
<evidence type="ECO:0000256" key="4">
    <source>
        <dbReference type="ARBA" id="ARBA00023098"/>
    </source>
</evidence>
<dbReference type="EMBL" id="VUOB01000080">
    <property type="protein sequence ID" value="KAA2251397.1"/>
    <property type="molecule type" value="Genomic_DNA"/>
</dbReference>
<evidence type="ECO:0000256" key="3">
    <source>
        <dbReference type="ARBA" id="ARBA00022832"/>
    </source>
</evidence>
<reference evidence="7 8" key="2">
    <citation type="submission" date="2019-09" db="EMBL/GenBank/DDBJ databases">
        <authorList>
            <person name="Jin C."/>
        </authorList>
    </citation>
    <scope>NUCLEOTIDE SEQUENCE [LARGE SCALE GENOMIC DNA]</scope>
    <source>
        <strain evidence="7 8">AN110305</strain>
    </source>
</reference>
<keyword evidence="3" id="KW-0276">Fatty acid metabolism</keyword>
<evidence type="ECO:0000313" key="8">
    <source>
        <dbReference type="Proteomes" id="UP000323454"/>
    </source>
</evidence>
<comment type="caution">
    <text evidence="7">The sequence shown here is derived from an EMBL/GenBank/DDBJ whole genome shotgun (WGS) entry which is preliminary data.</text>
</comment>
<dbReference type="Pfam" id="PF00501">
    <property type="entry name" value="AMP-binding"/>
    <property type="match status" value="1"/>
</dbReference>
<gene>
    <name evidence="7" type="ORF">F0L68_37290</name>
</gene>
<dbReference type="FunFam" id="3.30.300.30:FF:000008">
    <property type="entry name" value="2,3-dihydroxybenzoate-AMP ligase"/>
    <property type="match status" value="1"/>
</dbReference>
<evidence type="ECO:0000256" key="2">
    <source>
        <dbReference type="ARBA" id="ARBA00022598"/>
    </source>
</evidence>
<sequence>MQIPLTVADFLDRAEGGFGDTTAIVDEPVAPGRPVPTTTYRGLAARVRAWQAGLDALRIGRGERIAVLSQNSARLLELLYAVPASGRILVPVNFRLRPEEIDHVVGDCGASVLLVDPEVQQAVGNLAGPKCFVLGEQTEAEVMRFDTEPRRWVAEDENTTATINYTSGTSARPKGVELTHRNIWLNAMTFGLHGRIWEGDVYLHTLPLFHCNGWGIPYVLAGVGATQVVVRRIDGAEILRRVRDHGVTMACGAPAVWNLVLDAARRWDGEIPGRGRMRIVSAGAPPSTRTIARVEEELGWQFLHVYGLTETTMLTFNRVRDDGRPPVRRAASLARAGVPALGVRIRISPDGEVLARSNMALKGYWGDERASAAALAGGWFHSGDGGVLDADGQLVLVDRKKDVIITGGESVAGSEVEDCLLGHPSVAEAVVIGVPDEKWGETVKALVVLAEGGSAGEAELIAHCKAQLAGYKAPTSVEFRESIPRSATGKVAKGELRAPYWAGHDRQIN</sequence>
<evidence type="ECO:0000259" key="6">
    <source>
        <dbReference type="Pfam" id="PF13193"/>
    </source>
</evidence>
<accession>A0A5B2WMY4</accession>
<dbReference type="Gene3D" id="3.30.300.30">
    <property type="match status" value="1"/>
</dbReference>
<evidence type="ECO:0000259" key="5">
    <source>
        <dbReference type="Pfam" id="PF00501"/>
    </source>
</evidence>
<keyword evidence="4" id="KW-0443">Lipid metabolism</keyword>
<dbReference type="Gene3D" id="3.40.50.12780">
    <property type="entry name" value="N-terminal domain of ligase-like"/>
    <property type="match status" value="1"/>
</dbReference>
<comment type="similarity">
    <text evidence="1">Belongs to the ATP-dependent AMP-binding enzyme family.</text>
</comment>
<dbReference type="GO" id="GO:0006631">
    <property type="term" value="P:fatty acid metabolic process"/>
    <property type="evidence" value="ECO:0007669"/>
    <property type="project" value="UniProtKB-KW"/>
</dbReference>
<feature type="domain" description="AMP-dependent synthetase/ligase" evidence="5">
    <location>
        <begin position="15"/>
        <end position="365"/>
    </location>
</feature>
<evidence type="ECO:0000256" key="1">
    <source>
        <dbReference type="ARBA" id="ARBA00006432"/>
    </source>
</evidence>
<feature type="domain" description="AMP-binding enzyme C-terminal" evidence="6">
    <location>
        <begin position="415"/>
        <end position="490"/>
    </location>
</feature>